<sequence length="196" mass="22125">MEKKNNCGTTGKVEEHFPRHMQGLGLRKNSRKTPEKNCSEGRGGKRGTYKARMAETIAGRKNARGWFSGSGALRKNGDLLLALLRCRKKTSPEKFTGKVASDKCFLTTILPTGKLWGLGKVTEMKHDHRKYDDSKSEEMVERKIKNAPAGQGTVRMLTREEWDAIQEVRPRTPFESKFSRHNARIRTGRTIAHGEA</sequence>
<dbReference type="AlphaFoldDB" id="A0A438I1R0"/>
<dbReference type="PANTHER" id="PTHR36008:SF1">
    <property type="entry name" value="OS09G0478400 PROTEIN"/>
    <property type="match status" value="1"/>
</dbReference>
<dbReference type="PANTHER" id="PTHR36008">
    <property type="entry name" value="OS09G0478400 PROTEIN"/>
    <property type="match status" value="1"/>
</dbReference>
<evidence type="ECO:0000256" key="1">
    <source>
        <dbReference type="SAM" id="MobiDB-lite"/>
    </source>
</evidence>
<feature type="compositionally biased region" description="Basic and acidic residues" evidence="1">
    <location>
        <begin position="32"/>
        <end position="43"/>
    </location>
</feature>
<gene>
    <name evidence="2" type="ORF">CK203_038772</name>
</gene>
<evidence type="ECO:0000313" key="2">
    <source>
        <dbReference type="EMBL" id="RVW90645.1"/>
    </source>
</evidence>
<dbReference type="EMBL" id="QGNW01000153">
    <property type="protein sequence ID" value="RVW90645.1"/>
    <property type="molecule type" value="Genomic_DNA"/>
</dbReference>
<organism evidence="2 3">
    <name type="scientific">Vitis vinifera</name>
    <name type="common">Grape</name>
    <dbReference type="NCBI Taxonomy" id="29760"/>
    <lineage>
        <taxon>Eukaryota</taxon>
        <taxon>Viridiplantae</taxon>
        <taxon>Streptophyta</taxon>
        <taxon>Embryophyta</taxon>
        <taxon>Tracheophyta</taxon>
        <taxon>Spermatophyta</taxon>
        <taxon>Magnoliopsida</taxon>
        <taxon>eudicotyledons</taxon>
        <taxon>Gunneridae</taxon>
        <taxon>Pentapetalae</taxon>
        <taxon>rosids</taxon>
        <taxon>Vitales</taxon>
        <taxon>Vitaceae</taxon>
        <taxon>Viteae</taxon>
        <taxon>Vitis</taxon>
    </lineage>
</organism>
<reference evidence="2 3" key="1">
    <citation type="journal article" date="2018" name="PLoS Genet.">
        <title>Population sequencing reveals clonal diversity and ancestral inbreeding in the grapevine cultivar Chardonnay.</title>
        <authorList>
            <person name="Roach M.J."/>
            <person name="Johnson D.L."/>
            <person name="Bohlmann J."/>
            <person name="van Vuuren H.J."/>
            <person name="Jones S.J."/>
            <person name="Pretorius I.S."/>
            <person name="Schmidt S.A."/>
            <person name="Borneman A.R."/>
        </authorList>
    </citation>
    <scope>NUCLEOTIDE SEQUENCE [LARGE SCALE GENOMIC DNA]</scope>
    <source>
        <strain evidence="3">cv. Chardonnay</strain>
        <tissue evidence="2">Leaf</tissue>
    </source>
</reference>
<dbReference type="Proteomes" id="UP000288805">
    <property type="component" value="Unassembled WGS sequence"/>
</dbReference>
<proteinExistence type="predicted"/>
<evidence type="ECO:0000313" key="3">
    <source>
        <dbReference type="Proteomes" id="UP000288805"/>
    </source>
</evidence>
<comment type="caution">
    <text evidence="2">The sequence shown here is derived from an EMBL/GenBank/DDBJ whole genome shotgun (WGS) entry which is preliminary data.</text>
</comment>
<accession>A0A438I1R0</accession>
<feature type="region of interest" description="Disordered" evidence="1">
    <location>
        <begin position="20"/>
        <end position="47"/>
    </location>
</feature>
<name>A0A438I1R0_VITVI</name>
<protein>
    <submittedName>
        <fullName evidence="2">Uncharacterized protein</fullName>
    </submittedName>
</protein>